<evidence type="ECO:0000256" key="9">
    <source>
        <dbReference type="ARBA" id="ARBA00038489"/>
    </source>
</evidence>
<reference evidence="14 15" key="1">
    <citation type="submission" date="2019-02" db="EMBL/GenBank/DDBJ databases">
        <title>Deep-cultivation of Planctomycetes and their phenomic and genomic characterization uncovers novel biology.</title>
        <authorList>
            <person name="Wiegand S."/>
            <person name="Jogler M."/>
            <person name="Boedeker C."/>
            <person name="Pinto D."/>
            <person name="Vollmers J."/>
            <person name="Rivas-Marin E."/>
            <person name="Kohn T."/>
            <person name="Peeters S.H."/>
            <person name="Heuer A."/>
            <person name="Rast P."/>
            <person name="Oberbeckmann S."/>
            <person name="Bunk B."/>
            <person name="Jeske O."/>
            <person name="Meyerdierks A."/>
            <person name="Storesund J.E."/>
            <person name="Kallscheuer N."/>
            <person name="Luecker S."/>
            <person name="Lage O.M."/>
            <person name="Pohl T."/>
            <person name="Merkel B.J."/>
            <person name="Hornburger P."/>
            <person name="Mueller R.-W."/>
            <person name="Bruemmer F."/>
            <person name="Labrenz M."/>
            <person name="Spormann A.M."/>
            <person name="Op den Camp H."/>
            <person name="Overmann J."/>
            <person name="Amann R."/>
            <person name="Jetten M.S.M."/>
            <person name="Mascher T."/>
            <person name="Medema M.H."/>
            <person name="Devos D.P."/>
            <person name="Kaster A.-K."/>
            <person name="Ovreas L."/>
            <person name="Rohde M."/>
            <person name="Galperin M.Y."/>
            <person name="Jogler C."/>
        </authorList>
    </citation>
    <scope>NUCLEOTIDE SEQUENCE [LARGE SCALE GENOMIC DNA]</scope>
    <source>
        <strain evidence="14 15">Pan216</strain>
    </source>
</reference>
<dbReference type="KEGG" id="knv:Pan216_50780"/>
<evidence type="ECO:0000313" key="15">
    <source>
        <dbReference type="Proteomes" id="UP000317093"/>
    </source>
</evidence>
<accession>A0A518BB30</accession>
<dbReference type="GO" id="GO:0005737">
    <property type="term" value="C:cytoplasm"/>
    <property type="evidence" value="ECO:0007669"/>
    <property type="project" value="TreeGrafter"/>
</dbReference>
<protein>
    <recommendedName>
        <fullName evidence="2">thioredoxin-dependent peroxiredoxin</fullName>
        <ecNumber evidence="2">1.11.1.24</ecNumber>
    </recommendedName>
    <alternativeName>
        <fullName evidence="8">Thioredoxin peroxidase</fullName>
    </alternativeName>
    <alternativeName>
        <fullName evidence="10">Thioredoxin-dependent peroxiredoxin Bcp</fullName>
    </alternativeName>
</protein>
<dbReference type="Proteomes" id="UP000317093">
    <property type="component" value="Chromosome"/>
</dbReference>
<dbReference type="GO" id="GO:0008379">
    <property type="term" value="F:thioredoxin peroxidase activity"/>
    <property type="evidence" value="ECO:0007669"/>
    <property type="project" value="TreeGrafter"/>
</dbReference>
<dbReference type="PROSITE" id="PS51352">
    <property type="entry name" value="THIOREDOXIN_2"/>
    <property type="match status" value="1"/>
</dbReference>
<evidence type="ECO:0000256" key="11">
    <source>
        <dbReference type="ARBA" id="ARBA00049091"/>
    </source>
</evidence>
<gene>
    <name evidence="14" type="primary">bcp_3</name>
    <name evidence="14" type="ORF">Pan216_50780</name>
</gene>
<dbReference type="InterPro" id="IPR013766">
    <property type="entry name" value="Thioredoxin_domain"/>
</dbReference>
<dbReference type="CDD" id="cd03017">
    <property type="entry name" value="PRX_BCP"/>
    <property type="match status" value="1"/>
</dbReference>
<evidence type="ECO:0000256" key="3">
    <source>
        <dbReference type="ARBA" id="ARBA00022559"/>
    </source>
</evidence>
<dbReference type="PANTHER" id="PTHR42801">
    <property type="entry name" value="THIOREDOXIN-DEPENDENT PEROXIDE REDUCTASE"/>
    <property type="match status" value="1"/>
</dbReference>
<dbReference type="AlphaFoldDB" id="A0A518BB30"/>
<dbReference type="OrthoDB" id="9812811at2"/>
<evidence type="ECO:0000256" key="12">
    <source>
        <dbReference type="SAM" id="SignalP"/>
    </source>
</evidence>
<keyword evidence="7" id="KW-0676">Redox-active center</keyword>
<proteinExistence type="inferred from homology"/>
<feature type="chain" id="PRO_5021825074" description="thioredoxin-dependent peroxiredoxin" evidence="12">
    <location>
        <begin position="20"/>
        <end position="173"/>
    </location>
</feature>
<evidence type="ECO:0000313" key="14">
    <source>
        <dbReference type="EMBL" id="QDU64189.1"/>
    </source>
</evidence>
<dbReference type="Pfam" id="PF00578">
    <property type="entry name" value="AhpC-TSA"/>
    <property type="match status" value="1"/>
</dbReference>
<dbReference type="InterPro" id="IPR036249">
    <property type="entry name" value="Thioredoxin-like_sf"/>
</dbReference>
<evidence type="ECO:0000256" key="5">
    <source>
        <dbReference type="ARBA" id="ARBA00023002"/>
    </source>
</evidence>
<comment type="similarity">
    <text evidence="9">Belongs to the peroxiredoxin family. BCP/PrxQ subfamily.</text>
</comment>
<name>A0A518BB30_9BACT</name>
<evidence type="ECO:0000256" key="6">
    <source>
        <dbReference type="ARBA" id="ARBA00023157"/>
    </source>
</evidence>
<evidence type="ECO:0000256" key="1">
    <source>
        <dbReference type="ARBA" id="ARBA00003330"/>
    </source>
</evidence>
<evidence type="ECO:0000256" key="10">
    <source>
        <dbReference type="ARBA" id="ARBA00042639"/>
    </source>
</evidence>
<evidence type="ECO:0000256" key="7">
    <source>
        <dbReference type="ARBA" id="ARBA00023284"/>
    </source>
</evidence>
<dbReference type="Gene3D" id="3.40.30.10">
    <property type="entry name" value="Glutaredoxin"/>
    <property type="match status" value="1"/>
</dbReference>
<keyword evidence="6" id="KW-1015">Disulfide bond</keyword>
<dbReference type="EC" id="1.11.1.24" evidence="2"/>
<feature type="signal peptide" evidence="12">
    <location>
        <begin position="1"/>
        <end position="19"/>
    </location>
</feature>
<dbReference type="InterPro" id="IPR050924">
    <property type="entry name" value="Peroxiredoxin_BCP/PrxQ"/>
</dbReference>
<keyword evidence="15" id="KW-1185">Reference proteome</keyword>
<dbReference type="SUPFAM" id="SSF52833">
    <property type="entry name" value="Thioredoxin-like"/>
    <property type="match status" value="1"/>
</dbReference>
<comment type="catalytic activity">
    <reaction evidence="11">
        <text>a hydroperoxide + [thioredoxin]-dithiol = an alcohol + [thioredoxin]-disulfide + H2O</text>
        <dbReference type="Rhea" id="RHEA:62620"/>
        <dbReference type="Rhea" id="RHEA-COMP:10698"/>
        <dbReference type="Rhea" id="RHEA-COMP:10700"/>
        <dbReference type="ChEBI" id="CHEBI:15377"/>
        <dbReference type="ChEBI" id="CHEBI:29950"/>
        <dbReference type="ChEBI" id="CHEBI:30879"/>
        <dbReference type="ChEBI" id="CHEBI:35924"/>
        <dbReference type="ChEBI" id="CHEBI:50058"/>
        <dbReference type="EC" id="1.11.1.24"/>
    </reaction>
</comment>
<dbReference type="RefSeq" id="WP_145262217.1">
    <property type="nucleotide sequence ID" value="NZ_CP036279.1"/>
</dbReference>
<dbReference type="PANTHER" id="PTHR42801:SF4">
    <property type="entry name" value="AHPC_TSA FAMILY PROTEIN"/>
    <property type="match status" value="1"/>
</dbReference>
<dbReference type="GO" id="GO:0045454">
    <property type="term" value="P:cell redox homeostasis"/>
    <property type="evidence" value="ECO:0007669"/>
    <property type="project" value="TreeGrafter"/>
</dbReference>
<dbReference type="GO" id="GO:0034599">
    <property type="term" value="P:cellular response to oxidative stress"/>
    <property type="evidence" value="ECO:0007669"/>
    <property type="project" value="TreeGrafter"/>
</dbReference>
<dbReference type="InterPro" id="IPR000866">
    <property type="entry name" value="AhpC/TSA"/>
</dbReference>
<keyword evidence="4" id="KW-0049">Antioxidant</keyword>
<dbReference type="EMBL" id="CP036279">
    <property type="protein sequence ID" value="QDU64189.1"/>
    <property type="molecule type" value="Genomic_DNA"/>
</dbReference>
<organism evidence="14 15">
    <name type="scientific">Kolteria novifilia</name>
    <dbReference type="NCBI Taxonomy" id="2527975"/>
    <lineage>
        <taxon>Bacteria</taxon>
        <taxon>Pseudomonadati</taxon>
        <taxon>Planctomycetota</taxon>
        <taxon>Planctomycetia</taxon>
        <taxon>Kolteriales</taxon>
        <taxon>Kolteriaceae</taxon>
        <taxon>Kolteria</taxon>
    </lineage>
</organism>
<comment type="function">
    <text evidence="1">Thiol-specific peroxidase that catalyzes the reduction of hydrogen peroxide and organic hydroperoxides to water and alcohols, respectively. Plays a role in cell protection against oxidative stress by detoxifying peroxides and as sensor of hydrogen peroxide-mediated signaling events.</text>
</comment>
<sequence length="173" mass="18774" precursor="true">MRSLLVSTLILGIVSIAHAEPKAEVGKPAPDFTLKGSDGETYSLADFKGKQPVVIAWFPKAFTGGCTAECKSMRANGDALRKTGAAYFTASCDTPERNAKFAESLGLDYPILSDPMRTTARAYGVVDSERLNPRRWTFYIDKNGIIREIDTKVKTKSHGADIAQKVKELGLGS</sequence>
<evidence type="ECO:0000256" key="2">
    <source>
        <dbReference type="ARBA" id="ARBA00013017"/>
    </source>
</evidence>
<feature type="domain" description="Thioredoxin" evidence="13">
    <location>
        <begin position="23"/>
        <end position="171"/>
    </location>
</feature>
<keyword evidence="3 14" id="KW-0575">Peroxidase</keyword>
<keyword evidence="12" id="KW-0732">Signal</keyword>
<evidence type="ECO:0000259" key="13">
    <source>
        <dbReference type="PROSITE" id="PS51352"/>
    </source>
</evidence>
<keyword evidence="5 14" id="KW-0560">Oxidoreductase</keyword>
<evidence type="ECO:0000256" key="4">
    <source>
        <dbReference type="ARBA" id="ARBA00022862"/>
    </source>
</evidence>
<evidence type="ECO:0000256" key="8">
    <source>
        <dbReference type="ARBA" id="ARBA00032824"/>
    </source>
</evidence>